<dbReference type="Pfam" id="PF00400">
    <property type="entry name" value="WD40"/>
    <property type="match status" value="1"/>
</dbReference>
<gene>
    <name evidence="8" type="ORF">LPJ53_000148</name>
</gene>
<evidence type="ECO:0000256" key="7">
    <source>
        <dbReference type="SAM" id="MobiDB-lite"/>
    </source>
</evidence>
<evidence type="ECO:0000256" key="3">
    <source>
        <dbReference type="ARBA" id="ARBA00022737"/>
    </source>
</evidence>
<evidence type="ECO:0000256" key="1">
    <source>
        <dbReference type="ARBA" id="ARBA00008075"/>
    </source>
</evidence>
<organism evidence="8 9">
    <name type="scientific">Coemansia erecta</name>
    <dbReference type="NCBI Taxonomy" id="147472"/>
    <lineage>
        <taxon>Eukaryota</taxon>
        <taxon>Fungi</taxon>
        <taxon>Fungi incertae sedis</taxon>
        <taxon>Zoopagomycota</taxon>
        <taxon>Kickxellomycotina</taxon>
        <taxon>Kickxellomycetes</taxon>
        <taxon>Kickxellales</taxon>
        <taxon>Kickxellaceae</taxon>
        <taxon>Coemansia</taxon>
    </lineage>
</organism>
<reference evidence="8" key="1">
    <citation type="submission" date="2022-07" db="EMBL/GenBank/DDBJ databases">
        <title>Phylogenomic reconstructions and comparative analyses of Kickxellomycotina fungi.</title>
        <authorList>
            <person name="Reynolds N.K."/>
            <person name="Stajich J.E."/>
            <person name="Barry K."/>
            <person name="Grigoriev I.V."/>
            <person name="Crous P."/>
            <person name="Smith M.E."/>
        </authorList>
    </citation>
    <scope>NUCLEOTIDE SEQUENCE</scope>
    <source>
        <strain evidence="8">NBRC 32514</strain>
    </source>
</reference>
<dbReference type="Proteomes" id="UP001149813">
    <property type="component" value="Unassembled WGS sequence"/>
</dbReference>
<evidence type="ECO:0000256" key="4">
    <source>
        <dbReference type="ARBA" id="ARBA00023015"/>
    </source>
</evidence>
<comment type="caution">
    <text evidence="8">The sequence shown here is derived from an EMBL/GenBank/DDBJ whole genome shotgun (WGS) entry which is preliminary data.</text>
</comment>
<comment type="similarity">
    <text evidence="1">Belongs to the WD repeat ESC family.</text>
</comment>
<feature type="region of interest" description="Disordered" evidence="7">
    <location>
        <begin position="29"/>
        <end position="48"/>
    </location>
</feature>
<dbReference type="EMBL" id="JANBOJ010000002">
    <property type="protein sequence ID" value="KAJ1725669.1"/>
    <property type="molecule type" value="Genomic_DNA"/>
</dbReference>
<keyword evidence="3" id="KW-0677">Repeat</keyword>
<dbReference type="InterPro" id="IPR001680">
    <property type="entry name" value="WD40_rpt"/>
</dbReference>
<dbReference type="OrthoDB" id="7318948at2759"/>
<dbReference type="AlphaFoldDB" id="A0A9W7Y2F5"/>
<keyword evidence="4" id="KW-0805">Transcription regulation</keyword>
<dbReference type="InterPro" id="IPR036322">
    <property type="entry name" value="WD40_repeat_dom_sf"/>
</dbReference>
<evidence type="ECO:0000256" key="5">
    <source>
        <dbReference type="ARBA" id="ARBA00023163"/>
    </source>
</evidence>
<dbReference type="InterPro" id="IPR051243">
    <property type="entry name" value="PcG_WD-repeat"/>
</dbReference>
<name>A0A9W7Y2F5_9FUNG</name>
<feature type="repeat" description="WD" evidence="6">
    <location>
        <begin position="193"/>
        <end position="235"/>
    </location>
</feature>
<dbReference type="SMART" id="SM00320">
    <property type="entry name" value="WD40"/>
    <property type="match status" value="5"/>
</dbReference>
<evidence type="ECO:0000256" key="6">
    <source>
        <dbReference type="PROSITE-ProRule" id="PRU00221"/>
    </source>
</evidence>
<dbReference type="PROSITE" id="PS50294">
    <property type="entry name" value="WD_REPEATS_REGION"/>
    <property type="match status" value="1"/>
</dbReference>
<protein>
    <recommendedName>
        <fullName evidence="10">WD40 repeat-like protein</fullName>
    </recommendedName>
</protein>
<evidence type="ECO:0000313" key="9">
    <source>
        <dbReference type="Proteomes" id="UP001149813"/>
    </source>
</evidence>
<dbReference type="PANTHER" id="PTHR10253">
    <property type="entry name" value="POLYCOMB PROTEIN"/>
    <property type="match status" value="1"/>
</dbReference>
<accession>A0A9W7Y2F5</accession>
<evidence type="ECO:0008006" key="10">
    <source>
        <dbReference type="Google" id="ProtNLM"/>
    </source>
</evidence>
<keyword evidence="5" id="KW-0804">Transcription</keyword>
<proteinExistence type="inferred from homology"/>
<sequence length="433" mass="47567">MTVEDTTMDRTVAVDETAAAPAKRIRLDSPKAPAIETSSGASDIAAEDSKPLTQEHIFRNLRLRRIVRENHNGTVAQLSLMFYRPVDTGLSGHGLGGMPPYERTFDKRGGAIRDATDNSNLLGTIGGAQASIFDNENCGDHLDIMSHFQLGSDKPLRTCCWIRSEGDALLAVAGDDQLIHIISLAWNREIRILRGHTASIVDLQPHPTDARLLLSVGADQTVRVWSVFSGNCLCVYHYSATAARFYPDGSSLFTGAASGDVRQWRVPDLGSEPSEPHQLVLSDSNLVVAGKKYTGASVDCIRFAKGNLLVKNTGGRIEYWDLESLSAIRAFSVRHHGVNISRFDVSFDDEFICAGNSRGEVYVFGIESGKAVARLAHKRSVKPVTCCLFTRDCRSIVYSSEGGFIWRYDYVDDETLAEWEKNDESASEDSSIE</sequence>
<dbReference type="PROSITE" id="PS50082">
    <property type="entry name" value="WD_REPEATS_2"/>
    <property type="match status" value="1"/>
</dbReference>
<dbReference type="SUPFAM" id="SSF50978">
    <property type="entry name" value="WD40 repeat-like"/>
    <property type="match status" value="1"/>
</dbReference>
<evidence type="ECO:0000256" key="2">
    <source>
        <dbReference type="ARBA" id="ARBA00022574"/>
    </source>
</evidence>
<keyword evidence="9" id="KW-1185">Reference proteome</keyword>
<dbReference type="Gene3D" id="2.130.10.10">
    <property type="entry name" value="YVTN repeat-like/Quinoprotein amine dehydrogenase"/>
    <property type="match status" value="1"/>
</dbReference>
<keyword evidence="2 6" id="KW-0853">WD repeat</keyword>
<dbReference type="InterPro" id="IPR015943">
    <property type="entry name" value="WD40/YVTN_repeat-like_dom_sf"/>
</dbReference>
<evidence type="ECO:0000313" key="8">
    <source>
        <dbReference type="EMBL" id="KAJ1725669.1"/>
    </source>
</evidence>